<feature type="transmembrane region" description="Helical" evidence="6">
    <location>
        <begin position="284"/>
        <end position="311"/>
    </location>
</feature>
<dbReference type="GO" id="GO:0008360">
    <property type="term" value="P:regulation of cell shape"/>
    <property type="evidence" value="ECO:0007669"/>
    <property type="project" value="UniProtKB-KW"/>
</dbReference>
<dbReference type="Pfam" id="PF01098">
    <property type="entry name" value="FTSW_RODA_SPOVE"/>
    <property type="match status" value="1"/>
</dbReference>
<proteinExistence type="predicted"/>
<organism evidence="7 8">
    <name type="scientific">Thermotomaculum hydrothermale</name>
    <dbReference type="NCBI Taxonomy" id="981385"/>
    <lineage>
        <taxon>Bacteria</taxon>
        <taxon>Pseudomonadati</taxon>
        <taxon>Acidobacteriota</taxon>
        <taxon>Holophagae</taxon>
        <taxon>Thermotomaculales</taxon>
        <taxon>Thermotomaculaceae</taxon>
        <taxon>Thermotomaculum</taxon>
    </lineage>
</organism>
<dbReference type="GO" id="GO:0032153">
    <property type="term" value="C:cell division site"/>
    <property type="evidence" value="ECO:0007669"/>
    <property type="project" value="TreeGrafter"/>
</dbReference>
<feature type="transmembrane region" description="Helical" evidence="6">
    <location>
        <begin position="355"/>
        <end position="378"/>
    </location>
</feature>
<keyword evidence="8" id="KW-1185">Reference proteome</keyword>
<evidence type="ECO:0000256" key="2">
    <source>
        <dbReference type="ARBA" id="ARBA00022692"/>
    </source>
</evidence>
<dbReference type="GO" id="GO:0005886">
    <property type="term" value="C:plasma membrane"/>
    <property type="evidence" value="ECO:0007669"/>
    <property type="project" value="TreeGrafter"/>
</dbReference>
<feature type="transmembrane region" description="Helical" evidence="6">
    <location>
        <begin position="64"/>
        <end position="82"/>
    </location>
</feature>
<dbReference type="GO" id="GO:0051301">
    <property type="term" value="P:cell division"/>
    <property type="evidence" value="ECO:0007669"/>
    <property type="project" value="UniProtKB-KW"/>
</dbReference>
<dbReference type="KEGG" id="thyd:TTHT_1283"/>
<evidence type="ECO:0000256" key="3">
    <source>
        <dbReference type="ARBA" id="ARBA00022960"/>
    </source>
</evidence>
<feature type="transmembrane region" description="Helical" evidence="6">
    <location>
        <begin position="151"/>
        <end position="169"/>
    </location>
</feature>
<feature type="transmembrane region" description="Helical" evidence="6">
    <location>
        <begin position="7"/>
        <end position="27"/>
    </location>
</feature>
<evidence type="ECO:0000313" key="8">
    <source>
        <dbReference type="Proteomes" id="UP000595564"/>
    </source>
</evidence>
<dbReference type="InterPro" id="IPR001182">
    <property type="entry name" value="FtsW/RodA"/>
</dbReference>
<feature type="transmembrane region" description="Helical" evidence="6">
    <location>
        <begin position="323"/>
        <end position="343"/>
    </location>
</feature>
<dbReference type="GO" id="GO:0015648">
    <property type="term" value="F:lipid-linked peptidoglycan transporter activity"/>
    <property type="evidence" value="ECO:0007669"/>
    <property type="project" value="TreeGrafter"/>
</dbReference>
<dbReference type="Proteomes" id="UP000595564">
    <property type="component" value="Chromosome"/>
</dbReference>
<keyword evidence="7" id="KW-0132">Cell division</keyword>
<sequence length="384" mass="43183">MNFEKLIVAISTIVLTFFGLLLNASIITTNSTYFFKSVIIVVIGLVLLMLIIKFFKYEYLLYDWIYAVGGVVIISLLIYILIAGKKINGAQRWLFIGPFSLQVSEFAKLYVVILVSYVIYKFHKNEVVQLIAYLTVCIICALILFEPDLGMSFFIFVIGSLLFFIAGLYNRVKIKASFGLLTAGILVAFALYFLSSTFKNKVDSMKSYQLNRIERFRAMIFPYKVDLNISKMQVKFDPITVDTSSGYSEQSLKVKQAIENATWLGSGLSQGYFTKYLPAKHNDYIAVLALEELGIVGISLIGLLFLIMFFAITKISFSTESVFVHYITLGIAFVIFMQALLHFGVNFQVFPEKGISLPLVSYGGSSYISNIIMIALVMKARVKG</sequence>
<protein>
    <submittedName>
        <fullName evidence="7">Cell division protein FtsW</fullName>
    </submittedName>
</protein>
<reference evidence="7 8" key="1">
    <citation type="journal article" date="2012" name="Extremophiles">
        <title>Thermotomaculum hydrothermale gen. nov., sp. nov., a novel heterotrophic thermophile within the phylum Acidobacteria from a deep-sea hydrothermal vent chimney in the Southern Okinawa Trough.</title>
        <authorList>
            <person name="Izumi H."/>
            <person name="Nunoura T."/>
            <person name="Miyazaki M."/>
            <person name="Mino S."/>
            <person name="Toki T."/>
            <person name="Takai K."/>
            <person name="Sako Y."/>
            <person name="Sawabe T."/>
            <person name="Nakagawa S."/>
        </authorList>
    </citation>
    <scope>NUCLEOTIDE SEQUENCE [LARGE SCALE GENOMIC DNA]</scope>
    <source>
        <strain evidence="7 8">AC55</strain>
    </source>
</reference>
<keyword evidence="5 6" id="KW-0472">Membrane</keyword>
<feature type="transmembrane region" description="Helical" evidence="6">
    <location>
        <begin position="33"/>
        <end position="52"/>
    </location>
</feature>
<evidence type="ECO:0000256" key="5">
    <source>
        <dbReference type="ARBA" id="ARBA00023136"/>
    </source>
</evidence>
<evidence type="ECO:0000256" key="4">
    <source>
        <dbReference type="ARBA" id="ARBA00022989"/>
    </source>
</evidence>
<dbReference type="RefSeq" id="WP_201327104.1">
    <property type="nucleotide sequence ID" value="NZ_AP017470.1"/>
</dbReference>
<evidence type="ECO:0000256" key="6">
    <source>
        <dbReference type="SAM" id="Phobius"/>
    </source>
</evidence>
<evidence type="ECO:0000256" key="1">
    <source>
        <dbReference type="ARBA" id="ARBA00004141"/>
    </source>
</evidence>
<dbReference type="PANTHER" id="PTHR30474">
    <property type="entry name" value="CELL CYCLE PROTEIN"/>
    <property type="match status" value="1"/>
</dbReference>
<keyword evidence="7" id="KW-0131">Cell cycle</keyword>
<evidence type="ECO:0000313" key="7">
    <source>
        <dbReference type="EMBL" id="BBB32800.1"/>
    </source>
</evidence>
<keyword evidence="4 6" id="KW-1133">Transmembrane helix</keyword>
<feature type="transmembrane region" description="Helical" evidence="6">
    <location>
        <begin position="94"/>
        <end position="120"/>
    </location>
</feature>
<gene>
    <name evidence="7" type="primary">ftsW</name>
    <name evidence="7" type="ORF">TTHT_1283</name>
</gene>
<feature type="transmembrane region" description="Helical" evidence="6">
    <location>
        <begin position="176"/>
        <end position="195"/>
    </location>
</feature>
<feature type="transmembrane region" description="Helical" evidence="6">
    <location>
        <begin position="127"/>
        <end position="145"/>
    </location>
</feature>
<keyword evidence="3" id="KW-0133">Cell shape</keyword>
<dbReference type="AlphaFoldDB" id="A0A7R6SYM0"/>
<comment type="subcellular location">
    <subcellularLocation>
        <location evidence="1">Membrane</location>
        <topology evidence="1">Multi-pass membrane protein</topology>
    </subcellularLocation>
</comment>
<accession>A0A7R6SYM0</accession>
<dbReference type="EMBL" id="AP017470">
    <property type="protein sequence ID" value="BBB32800.1"/>
    <property type="molecule type" value="Genomic_DNA"/>
</dbReference>
<name>A0A7R6SYM0_9BACT</name>
<keyword evidence="2 6" id="KW-0812">Transmembrane</keyword>